<proteinExistence type="predicted"/>
<evidence type="ECO:0000313" key="2">
    <source>
        <dbReference type="Proteomes" id="UP000600247"/>
    </source>
</evidence>
<evidence type="ECO:0000313" key="1">
    <source>
        <dbReference type="EMBL" id="GGG88058.1"/>
    </source>
</evidence>
<comment type="caution">
    <text evidence="1">The sequence shown here is derived from an EMBL/GenBank/DDBJ whole genome shotgun (WGS) entry which is preliminary data.</text>
</comment>
<name>A0A917HSN8_9BACL</name>
<reference evidence="1 2" key="1">
    <citation type="journal article" date="2014" name="Int. J. Syst. Evol. Microbiol.">
        <title>Complete genome sequence of Corynebacterium casei LMG S-19264T (=DSM 44701T), isolated from a smear-ripened cheese.</title>
        <authorList>
            <consortium name="US DOE Joint Genome Institute (JGI-PGF)"/>
            <person name="Walter F."/>
            <person name="Albersmeier A."/>
            <person name="Kalinowski J."/>
            <person name="Ruckert C."/>
        </authorList>
    </citation>
    <scope>NUCLEOTIDE SEQUENCE [LARGE SCALE GENOMIC DNA]</scope>
    <source>
        <strain evidence="1 2">CGMCC 1.15286</strain>
    </source>
</reference>
<dbReference type="EMBL" id="BMHY01000019">
    <property type="protein sequence ID" value="GGG88058.1"/>
    <property type="molecule type" value="Genomic_DNA"/>
</dbReference>
<sequence>MLAVPAACQLLYDNDGEAGEEQGAFLQRDALFLLPMEIFTSRNRQITYANLPKAATSYTEHRVLK</sequence>
<protein>
    <submittedName>
        <fullName evidence="1">Uncharacterized protein</fullName>
    </submittedName>
</protein>
<dbReference type="Proteomes" id="UP000600247">
    <property type="component" value="Unassembled WGS sequence"/>
</dbReference>
<keyword evidence="2" id="KW-1185">Reference proteome</keyword>
<gene>
    <name evidence="1" type="ORF">GCM10010918_53120</name>
</gene>
<dbReference type="AlphaFoldDB" id="A0A917HSN8"/>
<organism evidence="1 2">
    <name type="scientific">Paenibacillus radicis</name>
    <name type="common">ex Gao et al. 2016</name>
    <dbReference type="NCBI Taxonomy" id="1737354"/>
    <lineage>
        <taxon>Bacteria</taxon>
        <taxon>Bacillati</taxon>
        <taxon>Bacillota</taxon>
        <taxon>Bacilli</taxon>
        <taxon>Bacillales</taxon>
        <taxon>Paenibacillaceae</taxon>
        <taxon>Paenibacillus</taxon>
    </lineage>
</organism>
<accession>A0A917HSN8</accession>